<reference evidence="1" key="1">
    <citation type="submission" date="2019-04" db="EMBL/GenBank/DDBJ databases">
        <title>Evolution of Biomass-Degrading Anaerobic Consortia Revealed by Metagenomics.</title>
        <authorList>
            <person name="Peng X."/>
        </authorList>
    </citation>
    <scope>NUCLEOTIDE SEQUENCE</scope>
    <source>
        <strain evidence="1">SIG240</strain>
    </source>
</reference>
<protein>
    <submittedName>
        <fullName evidence="1">Uncharacterized protein</fullName>
    </submittedName>
</protein>
<proteinExistence type="predicted"/>
<gene>
    <name evidence="1" type="ORF">E7201_04225</name>
</gene>
<organism evidence="1 2">
    <name type="scientific">Selenomonas ruminantium</name>
    <dbReference type="NCBI Taxonomy" id="971"/>
    <lineage>
        <taxon>Bacteria</taxon>
        <taxon>Bacillati</taxon>
        <taxon>Bacillota</taxon>
        <taxon>Negativicutes</taxon>
        <taxon>Selenomonadales</taxon>
        <taxon>Selenomonadaceae</taxon>
        <taxon>Selenomonas</taxon>
    </lineage>
</organism>
<dbReference type="Proteomes" id="UP000761380">
    <property type="component" value="Unassembled WGS sequence"/>
</dbReference>
<name>A0A927WM58_SELRU</name>
<accession>A0A927WM58</accession>
<evidence type="ECO:0000313" key="2">
    <source>
        <dbReference type="Proteomes" id="UP000761380"/>
    </source>
</evidence>
<dbReference type="AlphaFoldDB" id="A0A927WM58"/>
<dbReference type="EMBL" id="SVBY01000021">
    <property type="protein sequence ID" value="MBE6092370.1"/>
    <property type="molecule type" value="Genomic_DNA"/>
</dbReference>
<evidence type="ECO:0000313" key="1">
    <source>
        <dbReference type="EMBL" id="MBE6092370.1"/>
    </source>
</evidence>
<comment type="caution">
    <text evidence="1">The sequence shown here is derived from an EMBL/GenBank/DDBJ whole genome shotgun (WGS) entry which is preliminary data.</text>
</comment>
<sequence>MMLTFNVKTKSRLCAFCKYWYDPANVAISPQNVVGGFWRYDDQAWNVCTKNGLKKRSGMNCMQYECKV</sequence>